<dbReference type="PANTHER" id="PTHR46185">
    <property type="entry name" value="GLUTAREDOXIN-1"/>
    <property type="match status" value="1"/>
</dbReference>
<dbReference type="GO" id="GO:0005739">
    <property type="term" value="C:mitochondrion"/>
    <property type="evidence" value="ECO:0007669"/>
    <property type="project" value="TreeGrafter"/>
</dbReference>
<dbReference type="InterPro" id="IPR014025">
    <property type="entry name" value="Glutaredoxin_subgr"/>
</dbReference>
<reference evidence="9 10" key="2">
    <citation type="journal article" date="2019" name="G3 (Bethesda)">
        <title>Hybrid Assembly of the Genome of the Entomopathogenic Nematode Steinernema carpocapsae Identifies the X-Chromosome.</title>
        <authorList>
            <person name="Serra L."/>
            <person name="Macchietto M."/>
            <person name="Macias-Munoz A."/>
            <person name="McGill C.J."/>
            <person name="Rodriguez I.M."/>
            <person name="Rodriguez B."/>
            <person name="Murad R."/>
            <person name="Mortazavi A."/>
        </authorList>
    </citation>
    <scope>NUCLEOTIDE SEQUENCE [LARGE SCALE GENOMIC DNA]</scope>
    <source>
        <strain evidence="9 10">ALL</strain>
    </source>
</reference>
<dbReference type="PANTHER" id="PTHR46185:SF1">
    <property type="entry name" value="GLUTAREDOXIN-1"/>
    <property type="match status" value="1"/>
</dbReference>
<evidence type="ECO:0000313" key="10">
    <source>
        <dbReference type="Proteomes" id="UP000298663"/>
    </source>
</evidence>
<keyword evidence="7" id="KW-0676">Redox-active center</keyword>
<dbReference type="PROSITE" id="PS51354">
    <property type="entry name" value="GLUTAREDOXIN_2"/>
    <property type="match status" value="1"/>
</dbReference>
<comment type="function">
    <text evidence="1">Has a glutathione-disulfide oxidoreductase activity in the presence of NADPH and glutathione reductase. Reduces low molecular weight disulfides and proteins.</text>
</comment>
<reference evidence="9 10" key="1">
    <citation type="journal article" date="2015" name="Genome Biol.">
        <title>Comparative genomics of Steinernema reveals deeply conserved gene regulatory networks.</title>
        <authorList>
            <person name="Dillman A.R."/>
            <person name="Macchietto M."/>
            <person name="Porter C.F."/>
            <person name="Rogers A."/>
            <person name="Williams B."/>
            <person name="Antoshechkin I."/>
            <person name="Lee M.M."/>
            <person name="Goodwin Z."/>
            <person name="Lu X."/>
            <person name="Lewis E.E."/>
            <person name="Goodrich-Blair H."/>
            <person name="Stock S.P."/>
            <person name="Adams B.J."/>
            <person name="Sternberg P.W."/>
            <person name="Mortazavi A."/>
        </authorList>
    </citation>
    <scope>NUCLEOTIDE SEQUENCE [LARGE SCALE GENOMIC DNA]</scope>
    <source>
        <strain evidence="9 10">ALL</strain>
    </source>
</reference>
<dbReference type="EMBL" id="AZBU02000003">
    <property type="protein sequence ID" value="TKR87154.1"/>
    <property type="molecule type" value="Genomic_DNA"/>
</dbReference>
<evidence type="ECO:0000256" key="4">
    <source>
        <dbReference type="ARBA" id="ARBA00022448"/>
    </source>
</evidence>
<dbReference type="Proteomes" id="UP000298663">
    <property type="component" value="Unassembled WGS sequence"/>
</dbReference>
<dbReference type="Pfam" id="PF00462">
    <property type="entry name" value="Glutaredoxin"/>
    <property type="match status" value="1"/>
</dbReference>
<dbReference type="InterPro" id="IPR036249">
    <property type="entry name" value="Thioredoxin-like_sf"/>
</dbReference>
<dbReference type="NCBIfam" id="TIGR02180">
    <property type="entry name" value="GRX_euk"/>
    <property type="match status" value="1"/>
</dbReference>
<evidence type="ECO:0000256" key="3">
    <source>
        <dbReference type="ARBA" id="ARBA00013662"/>
    </source>
</evidence>
<dbReference type="PROSITE" id="PS00195">
    <property type="entry name" value="GLUTAREDOXIN_1"/>
    <property type="match status" value="1"/>
</dbReference>
<name>A0A4U5NVB0_STECR</name>
<dbReference type="InterPro" id="IPR002109">
    <property type="entry name" value="Glutaredoxin"/>
</dbReference>
<evidence type="ECO:0000256" key="5">
    <source>
        <dbReference type="ARBA" id="ARBA00022982"/>
    </source>
</evidence>
<proteinExistence type="inferred from homology"/>
<dbReference type="SUPFAM" id="SSF52833">
    <property type="entry name" value="Thioredoxin-like"/>
    <property type="match status" value="1"/>
</dbReference>
<keyword evidence="10" id="KW-1185">Reference proteome</keyword>
<organism evidence="9 10">
    <name type="scientific">Steinernema carpocapsae</name>
    <name type="common">Entomopathogenic nematode</name>
    <dbReference type="NCBI Taxonomy" id="34508"/>
    <lineage>
        <taxon>Eukaryota</taxon>
        <taxon>Metazoa</taxon>
        <taxon>Ecdysozoa</taxon>
        <taxon>Nematoda</taxon>
        <taxon>Chromadorea</taxon>
        <taxon>Rhabditida</taxon>
        <taxon>Tylenchina</taxon>
        <taxon>Panagrolaimomorpha</taxon>
        <taxon>Strongyloidoidea</taxon>
        <taxon>Steinernematidae</taxon>
        <taxon>Steinernema</taxon>
    </lineage>
</organism>
<evidence type="ECO:0000256" key="7">
    <source>
        <dbReference type="ARBA" id="ARBA00023284"/>
    </source>
</evidence>
<accession>A0A4U5NVB0</accession>
<dbReference type="GO" id="GO:0015038">
    <property type="term" value="F:glutathione disulfide oxidoreductase activity"/>
    <property type="evidence" value="ECO:0007669"/>
    <property type="project" value="TreeGrafter"/>
</dbReference>
<keyword evidence="6" id="KW-1015">Disulfide bond</keyword>
<dbReference type="CDD" id="cd03419">
    <property type="entry name" value="GRX_GRXh_1_2_like"/>
    <property type="match status" value="1"/>
</dbReference>
<sequence>MLLSEADFNVYNSQLAKSLSKQSNSRSQPLEQAQARSNISDATLLIMSSVFSRLSALFSTRASAARSPETMASVKSYVDELIASKKVVVFSKSYCPYCHKAKAALESFNLAPGAMDWIEIEQREDMGAIQDYMAEITGGRSVPRVFINGKFLGGGDDTVAAKKNGSLEAKLKEAGLL</sequence>
<evidence type="ECO:0000256" key="2">
    <source>
        <dbReference type="ARBA" id="ARBA00007787"/>
    </source>
</evidence>
<protein>
    <recommendedName>
        <fullName evidence="3">Glutaredoxin-1</fullName>
    </recommendedName>
</protein>
<dbReference type="PRINTS" id="PR00160">
    <property type="entry name" value="GLUTAREDOXIN"/>
</dbReference>
<dbReference type="AlphaFoldDB" id="A0A4U5NVB0"/>
<dbReference type="OrthoDB" id="418495at2759"/>
<keyword evidence="4" id="KW-0813">Transport</keyword>
<feature type="domain" description="Glutaredoxin" evidence="8">
    <location>
        <begin position="87"/>
        <end position="151"/>
    </location>
</feature>
<evidence type="ECO:0000256" key="6">
    <source>
        <dbReference type="ARBA" id="ARBA00023157"/>
    </source>
</evidence>
<evidence type="ECO:0000313" key="9">
    <source>
        <dbReference type="EMBL" id="TKR87154.1"/>
    </source>
</evidence>
<dbReference type="STRING" id="34508.A0A4U5NVB0"/>
<dbReference type="Gene3D" id="3.40.30.10">
    <property type="entry name" value="Glutaredoxin"/>
    <property type="match status" value="1"/>
</dbReference>
<dbReference type="InterPro" id="IPR011767">
    <property type="entry name" value="GLR_AS"/>
</dbReference>
<keyword evidence="5" id="KW-0249">Electron transport</keyword>
<evidence type="ECO:0000259" key="8">
    <source>
        <dbReference type="Pfam" id="PF00462"/>
    </source>
</evidence>
<dbReference type="InterPro" id="IPR011899">
    <property type="entry name" value="Glutaredoxin_euk/vir"/>
</dbReference>
<dbReference type="InterPro" id="IPR047185">
    <property type="entry name" value="GLRX1"/>
</dbReference>
<comment type="caution">
    <text evidence="9">The sequence shown here is derived from an EMBL/GenBank/DDBJ whole genome shotgun (WGS) entry which is preliminary data.</text>
</comment>
<gene>
    <name evidence="9" type="ORF">L596_011603</name>
</gene>
<evidence type="ECO:0000256" key="1">
    <source>
        <dbReference type="ARBA" id="ARBA00002549"/>
    </source>
</evidence>
<comment type="similarity">
    <text evidence="2">Belongs to the glutaredoxin family.</text>
</comment>